<dbReference type="RefSeq" id="WP_091502578.1">
    <property type="nucleotide sequence ID" value="NZ_FOLI01000004.1"/>
</dbReference>
<evidence type="ECO:0000313" key="4">
    <source>
        <dbReference type="Proteomes" id="UP000199376"/>
    </source>
</evidence>
<dbReference type="CDD" id="cd02205">
    <property type="entry name" value="CBS_pair_SF"/>
    <property type="match status" value="1"/>
</dbReference>
<dbReference type="InterPro" id="IPR046342">
    <property type="entry name" value="CBS_dom_sf"/>
</dbReference>
<feature type="domain" description="CBS" evidence="2">
    <location>
        <begin position="8"/>
        <end position="70"/>
    </location>
</feature>
<dbReference type="InterPro" id="IPR017036">
    <property type="entry name" value="Lmo0553-like"/>
</dbReference>
<dbReference type="InterPro" id="IPR000644">
    <property type="entry name" value="CBS_dom"/>
</dbReference>
<name>A0A1I1GBG1_9LACO</name>
<evidence type="ECO:0000256" key="1">
    <source>
        <dbReference type="PROSITE-ProRule" id="PRU00703"/>
    </source>
</evidence>
<proteinExistence type="predicted"/>
<evidence type="ECO:0000259" key="2">
    <source>
        <dbReference type="PROSITE" id="PS51371"/>
    </source>
</evidence>
<sequence length="217" mass="24659">MFPKSMIIKKQDLLTVTEDTTIGEVYDIFENQKEGQHLRTIPILDATGHLFRGNVYRQHVYEFVANKGDLNQKATSIMRNSTKFISTKADFYELFFAIRDLPYIAVVDDGHHFVGILTHAALMDLLAKSWSLAKGGVAIAVRDRQRRGDLQRMARIITRYTNIESVLSLQTQSQGGPLAVLFTLPLTADSPVLRKIITKLERKRFTVVAQEDLSQFM</sequence>
<organism evidence="3 4">
    <name type="scientific">Fructobacillus durionis</name>
    <dbReference type="NCBI Taxonomy" id="283737"/>
    <lineage>
        <taxon>Bacteria</taxon>
        <taxon>Bacillati</taxon>
        <taxon>Bacillota</taxon>
        <taxon>Bacilli</taxon>
        <taxon>Lactobacillales</taxon>
        <taxon>Lactobacillaceae</taxon>
        <taxon>Fructobacillus</taxon>
    </lineage>
</organism>
<keyword evidence="1" id="KW-0129">CBS domain</keyword>
<evidence type="ECO:0000313" key="3">
    <source>
        <dbReference type="EMBL" id="SFC06510.1"/>
    </source>
</evidence>
<dbReference type="Gene3D" id="3.10.580.10">
    <property type="entry name" value="CBS-domain"/>
    <property type="match status" value="1"/>
</dbReference>
<dbReference type="PIRSF" id="PIRSF035040">
    <property type="entry name" value="UCP035040_CBS_Lmo0553"/>
    <property type="match status" value="1"/>
</dbReference>
<dbReference type="STRING" id="283737.SAMN05660453_0977"/>
<dbReference type="OrthoDB" id="1706107at2"/>
<dbReference type="Pfam" id="PF00571">
    <property type="entry name" value="CBS"/>
    <property type="match status" value="2"/>
</dbReference>
<dbReference type="EMBL" id="FOLI01000004">
    <property type="protein sequence ID" value="SFC06510.1"/>
    <property type="molecule type" value="Genomic_DNA"/>
</dbReference>
<gene>
    <name evidence="3" type="ORF">SAMN05660453_0977</name>
</gene>
<reference evidence="3 4" key="1">
    <citation type="submission" date="2016-10" db="EMBL/GenBank/DDBJ databases">
        <authorList>
            <person name="de Groot N.N."/>
        </authorList>
    </citation>
    <scope>NUCLEOTIDE SEQUENCE [LARGE SCALE GENOMIC DNA]</scope>
    <source>
        <strain evidence="3 4">DSM 19113</strain>
    </source>
</reference>
<dbReference type="Proteomes" id="UP000199376">
    <property type="component" value="Unassembled WGS sequence"/>
</dbReference>
<keyword evidence="4" id="KW-1185">Reference proteome</keyword>
<protein>
    <recommendedName>
        <fullName evidence="2">CBS domain-containing protein</fullName>
    </recommendedName>
</protein>
<dbReference type="SUPFAM" id="SSF54631">
    <property type="entry name" value="CBS-domain pair"/>
    <property type="match status" value="1"/>
</dbReference>
<dbReference type="NCBIfam" id="NF038387">
    <property type="entry name" value="CBS_CbpA"/>
    <property type="match status" value="1"/>
</dbReference>
<dbReference type="PROSITE" id="PS51371">
    <property type="entry name" value="CBS"/>
    <property type="match status" value="1"/>
</dbReference>
<dbReference type="AlphaFoldDB" id="A0A1I1GBG1"/>
<accession>A0A1I1GBG1</accession>